<dbReference type="Proteomes" id="UP001458880">
    <property type="component" value="Unassembled WGS sequence"/>
</dbReference>
<sequence length="85" mass="9248">MPASKITCRAAEIVRQRESGETYIEPLPATVVGHWFSMMLEGIDGKSKFDGSDLVGCIFVGAAKVEGYASAGSPWGARWWLVTIR</sequence>
<accession>A0AAW1JHX2</accession>
<name>A0AAW1JHX2_POPJA</name>
<organism evidence="1 2">
    <name type="scientific">Popillia japonica</name>
    <name type="common">Japanese beetle</name>
    <dbReference type="NCBI Taxonomy" id="7064"/>
    <lineage>
        <taxon>Eukaryota</taxon>
        <taxon>Metazoa</taxon>
        <taxon>Ecdysozoa</taxon>
        <taxon>Arthropoda</taxon>
        <taxon>Hexapoda</taxon>
        <taxon>Insecta</taxon>
        <taxon>Pterygota</taxon>
        <taxon>Neoptera</taxon>
        <taxon>Endopterygota</taxon>
        <taxon>Coleoptera</taxon>
        <taxon>Polyphaga</taxon>
        <taxon>Scarabaeiformia</taxon>
        <taxon>Scarabaeidae</taxon>
        <taxon>Rutelinae</taxon>
        <taxon>Popillia</taxon>
    </lineage>
</organism>
<gene>
    <name evidence="1" type="ORF">QE152_g29395</name>
</gene>
<dbReference type="AlphaFoldDB" id="A0AAW1JHX2"/>
<keyword evidence="2" id="KW-1185">Reference proteome</keyword>
<reference evidence="1 2" key="1">
    <citation type="journal article" date="2024" name="BMC Genomics">
        <title>De novo assembly and annotation of Popillia japonica's genome with initial clues to its potential as an invasive pest.</title>
        <authorList>
            <person name="Cucini C."/>
            <person name="Boschi S."/>
            <person name="Funari R."/>
            <person name="Cardaioli E."/>
            <person name="Iannotti N."/>
            <person name="Marturano G."/>
            <person name="Paoli F."/>
            <person name="Bruttini M."/>
            <person name="Carapelli A."/>
            <person name="Frati F."/>
            <person name="Nardi F."/>
        </authorList>
    </citation>
    <scope>NUCLEOTIDE SEQUENCE [LARGE SCALE GENOMIC DNA]</scope>
    <source>
        <strain evidence="1">DMR45628</strain>
    </source>
</reference>
<evidence type="ECO:0000313" key="2">
    <source>
        <dbReference type="Proteomes" id="UP001458880"/>
    </source>
</evidence>
<protein>
    <submittedName>
        <fullName evidence="1">Uncharacterized protein</fullName>
    </submittedName>
</protein>
<comment type="caution">
    <text evidence="1">The sequence shown here is derived from an EMBL/GenBank/DDBJ whole genome shotgun (WGS) entry which is preliminary data.</text>
</comment>
<evidence type="ECO:0000313" key="1">
    <source>
        <dbReference type="EMBL" id="KAK9703333.1"/>
    </source>
</evidence>
<proteinExistence type="predicted"/>
<dbReference type="EMBL" id="JASPKY010000372">
    <property type="protein sequence ID" value="KAK9703333.1"/>
    <property type="molecule type" value="Genomic_DNA"/>
</dbReference>